<name>A0A6P8G2M2_CLUHA</name>
<feature type="compositionally biased region" description="Basic residues" evidence="1">
    <location>
        <begin position="94"/>
        <end position="104"/>
    </location>
</feature>
<gene>
    <name evidence="4 5" type="primary">tnks1bp1</name>
</gene>
<keyword evidence="3" id="KW-1185">Reference proteome</keyword>
<evidence type="ECO:0000256" key="1">
    <source>
        <dbReference type="SAM" id="MobiDB-lite"/>
    </source>
</evidence>
<dbReference type="CTD" id="85456"/>
<dbReference type="PANTHER" id="PTHR22042">
    <property type="entry name" value="TANKYRASE 1 BINDING PROTEIN"/>
    <property type="match status" value="1"/>
</dbReference>
<protein>
    <submittedName>
        <fullName evidence="4 5">182 kDa tankyrase-1-binding protein isoform X2</fullName>
    </submittedName>
</protein>
<feature type="compositionally biased region" description="Polar residues" evidence="1">
    <location>
        <begin position="145"/>
        <end position="161"/>
    </location>
</feature>
<dbReference type="Pfam" id="PF15327">
    <property type="entry name" value="Tankyrase_bdg_C"/>
    <property type="match status" value="1"/>
</dbReference>
<accession>A0A6P8G2M2</accession>
<feature type="region of interest" description="Disordered" evidence="1">
    <location>
        <begin position="33"/>
        <end position="380"/>
    </location>
</feature>
<dbReference type="GeneID" id="105902462"/>
<dbReference type="AlphaFoldDB" id="A0A6P8G2M2"/>
<feature type="compositionally biased region" description="Acidic residues" evidence="1">
    <location>
        <begin position="163"/>
        <end position="185"/>
    </location>
</feature>
<evidence type="ECO:0000259" key="2">
    <source>
        <dbReference type="SMART" id="SM01319"/>
    </source>
</evidence>
<feature type="domain" description="Tankyrase 1-binding protein C-terminal" evidence="2">
    <location>
        <begin position="187"/>
        <end position="368"/>
    </location>
</feature>
<dbReference type="RefSeq" id="XP_031433384.1">
    <property type="nucleotide sequence ID" value="XM_031577524.2"/>
</dbReference>
<proteinExistence type="predicted"/>
<feature type="compositionally biased region" description="Gly residues" evidence="1">
    <location>
        <begin position="55"/>
        <end position="67"/>
    </location>
</feature>
<sequence>MQYLGDKLSAAQVQVSGWVGSVRRSLQGALDVVSGALQRGPQEVEEEETEEDEGGGGGGGGGSGGHGRFQRAVSPLRSLASRSRRSLRSLSLRGRQRLSSRKRTVNGDAEKLNNVVNESRGQDTDALIPDSEGHDDTQEPDNSHCVKSTQSPESVVTQHTPTEAEDEDEDDDEDEADTVDGDFASEPELPPFPEPTTTLLDSSVLRSRAALGKRRSTRTRPPKAVRHSAAMATVQEGPAPDWRFCDTADGKVSSSNQEESDSEDEQPREKEPCPPPVQPHRVALPGMDPASLKARLFGGKKRSGEGAKGGGGGGGGEEGDSQTNRLNQSPPIPAARSPRRPRVLPPVGAKESGGGPSPNWLKELKSKQRLSQHGQPDSDT</sequence>
<reference evidence="4 5" key="1">
    <citation type="submission" date="2025-04" db="UniProtKB">
        <authorList>
            <consortium name="RefSeq"/>
        </authorList>
    </citation>
    <scope>IDENTIFICATION</scope>
</reference>
<evidence type="ECO:0000313" key="5">
    <source>
        <dbReference type="RefSeq" id="XP_031433384.1"/>
    </source>
</evidence>
<feature type="compositionally biased region" description="Polar residues" evidence="1">
    <location>
        <begin position="369"/>
        <end position="380"/>
    </location>
</feature>
<dbReference type="PANTHER" id="PTHR22042:SF3">
    <property type="entry name" value="RIKEN CDNA 2900026A02 GENE"/>
    <property type="match status" value="1"/>
</dbReference>
<evidence type="ECO:0000313" key="3">
    <source>
        <dbReference type="Proteomes" id="UP000515152"/>
    </source>
</evidence>
<feature type="compositionally biased region" description="Basic and acidic residues" evidence="1">
    <location>
        <begin position="131"/>
        <end position="144"/>
    </location>
</feature>
<dbReference type="InterPro" id="IPR040006">
    <property type="entry name" value="TNKS1BP1-like"/>
</dbReference>
<dbReference type="InterPro" id="IPR032764">
    <property type="entry name" value="Tankyrase-bd_C"/>
</dbReference>
<feature type="compositionally biased region" description="Gly residues" evidence="1">
    <location>
        <begin position="306"/>
        <end position="316"/>
    </location>
</feature>
<organism evidence="3 5">
    <name type="scientific">Clupea harengus</name>
    <name type="common">Atlantic herring</name>
    <dbReference type="NCBI Taxonomy" id="7950"/>
    <lineage>
        <taxon>Eukaryota</taxon>
        <taxon>Metazoa</taxon>
        <taxon>Chordata</taxon>
        <taxon>Craniata</taxon>
        <taxon>Vertebrata</taxon>
        <taxon>Euteleostomi</taxon>
        <taxon>Actinopterygii</taxon>
        <taxon>Neopterygii</taxon>
        <taxon>Teleostei</taxon>
        <taxon>Clupei</taxon>
        <taxon>Clupeiformes</taxon>
        <taxon>Clupeoidei</taxon>
        <taxon>Clupeidae</taxon>
        <taxon>Clupea</taxon>
    </lineage>
</organism>
<evidence type="ECO:0000313" key="4">
    <source>
        <dbReference type="RefSeq" id="XP_031433383.1"/>
    </source>
</evidence>
<feature type="compositionally biased region" description="Acidic residues" evidence="1">
    <location>
        <begin position="43"/>
        <end position="54"/>
    </location>
</feature>
<dbReference type="Proteomes" id="UP000515152">
    <property type="component" value="Chromosome 12"/>
</dbReference>
<dbReference type="SMART" id="SM01319">
    <property type="entry name" value="Tankyrase_bdg_C"/>
    <property type="match status" value="1"/>
</dbReference>
<feature type="compositionally biased region" description="Basic residues" evidence="1">
    <location>
        <begin position="211"/>
        <end position="226"/>
    </location>
</feature>
<dbReference type="RefSeq" id="XP_031433383.1">
    <property type="nucleotide sequence ID" value="XM_031577523.2"/>
</dbReference>